<keyword evidence="2" id="KW-1185">Reference proteome</keyword>
<reference evidence="2" key="1">
    <citation type="journal article" date="2019" name="Int. J. Syst. Evol. Microbiol.">
        <title>The Global Catalogue of Microorganisms (GCM) 10K type strain sequencing project: providing services to taxonomists for standard genome sequencing and annotation.</title>
        <authorList>
            <consortium name="The Broad Institute Genomics Platform"/>
            <consortium name="The Broad Institute Genome Sequencing Center for Infectious Disease"/>
            <person name="Wu L."/>
            <person name="Ma J."/>
        </authorList>
    </citation>
    <scope>NUCLEOTIDE SEQUENCE [LARGE SCALE GENOMIC DNA]</scope>
    <source>
        <strain evidence="2">CGMCC 1.15480</strain>
    </source>
</reference>
<evidence type="ECO:0000313" key="1">
    <source>
        <dbReference type="EMBL" id="GGC83416.1"/>
    </source>
</evidence>
<gene>
    <name evidence="1" type="ORF">GCM10011512_07720</name>
</gene>
<protein>
    <submittedName>
        <fullName evidence="1">Uncharacterized protein</fullName>
    </submittedName>
</protein>
<sequence length="123" mass="14044">MSTDPAGQRGERIQRWRDSLRHIETELQLPSEGFRGCDIGFDETGNLIIFFQHDRFATGNSFIGRAYQYEYLPRPESAANTEEFLRLAFLGDLIPPWGTSQETGPHPDSWVPDVPISFWIGTL</sequence>
<comment type="caution">
    <text evidence="1">The sequence shown here is derived from an EMBL/GenBank/DDBJ whole genome shotgun (WGS) entry which is preliminary data.</text>
</comment>
<name>A0ABQ1NR98_9MICC</name>
<dbReference type="EMBL" id="BMJI01000002">
    <property type="protein sequence ID" value="GGC83416.1"/>
    <property type="molecule type" value="Genomic_DNA"/>
</dbReference>
<evidence type="ECO:0000313" key="2">
    <source>
        <dbReference type="Proteomes" id="UP000597761"/>
    </source>
</evidence>
<accession>A0ABQ1NR98</accession>
<organism evidence="1 2">
    <name type="scientific">Tersicoccus solisilvae</name>
    <dbReference type="NCBI Taxonomy" id="1882339"/>
    <lineage>
        <taxon>Bacteria</taxon>
        <taxon>Bacillati</taxon>
        <taxon>Actinomycetota</taxon>
        <taxon>Actinomycetes</taxon>
        <taxon>Micrococcales</taxon>
        <taxon>Micrococcaceae</taxon>
        <taxon>Tersicoccus</taxon>
    </lineage>
</organism>
<dbReference type="Proteomes" id="UP000597761">
    <property type="component" value="Unassembled WGS sequence"/>
</dbReference>
<proteinExistence type="predicted"/>